<dbReference type="Proteomes" id="UP000195402">
    <property type="component" value="Unassembled WGS sequence"/>
</dbReference>
<feature type="signal peptide" evidence="8">
    <location>
        <begin position="1"/>
        <end position="22"/>
    </location>
</feature>
<gene>
    <name evidence="10" type="ORF">BVC80_9061g69</name>
</gene>
<keyword evidence="2 7" id="KW-0812">Transmembrane</keyword>
<evidence type="ECO:0000256" key="7">
    <source>
        <dbReference type="SAM" id="Phobius"/>
    </source>
</evidence>
<name>A0A200PN49_MACCD</name>
<dbReference type="FunCoup" id="A0A200PN49">
    <property type="interactions" value="419"/>
</dbReference>
<dbReference type="SUPFAM" id="SSF52833">
    <property type="entry name" value="Thioredoxin-like"/>
    <property type="match status" value="1"/>
</dbReference>
<reference evidence="10 11" key="1">
    <citation type="journal article" date="2017" name="Mol. Plant">
        <title>The Genome of Medicinal Plant Macleaya cordata Provides New Insights into Benzylisoquinoline Alkaloids Metabolism.</title>
        <authorList>
            <person name="Liu X."/>
            <person name="Liu Y."/>
            <person name="Huang P."/>
            <person name="Ma Y."/>
            <person name="Qing Z."/>
            <person name="Tang Q."/>
            <person name="Cao H."/>
            <person name="Cheng P."/>
            <person name="Zheng Y."/>
            <person name="Yuan Z."/>
            <person name="Zhou Y."/>
            <person name="Liu J."/>
            <person name="Tang Z."/>
            <person name="Zhuo Y."/>
            <person name="Zhang Y."/>
            <person name="Yu L."/>
            <person name="Huang J."/>
            <person name="Yang P."/>
            <person name="Peng Q."/>
            <person name="Zhang J."/>
            <person name="Jiang W."/>
            <person name="Zhang Z."/>
            <person name="Lin K."/>
            <person name="Ro D.K."/>
            <person name="Chen X."/>
            <person name="Xiong X."/>
            <person name="Shang Y."/>
            <person name="Huang S."/>
            <person name="Zeng J."/>
        </authorList>
    </citation>
    <scope>NUCLEOTIDE SEQUENCE [LARGE SCALE GENOMIC DNA]</scope>
    <source>
        <strain evidence="11">cv. BLH2017</strain>
        <tissue evidence="10">Root</tissue>
    </source>
</reference>
<keyword evidence="6" id="KW-0325">Glycoprotein</keyword>
<dbReference type="PROSITE" id="PS51352">
    <property type="entry name" value="THIOREDOXIN_2"/>
    <property type="match status" value="1"/>
</dbReference>
<dbReference type="EMBL" id="MVGT01004392">
    <property type="protein sequence ID" value="OUZ99636.1"/>
    <property type="molecule type" value="Genomic_DNA"/>
</dbReference>
<feature type="chain" id="PRO_5013188158" evidence="8">
    <location>
        <begin position="23"/>
        <end position="312"/>
    </location>
</feature>
<feature type="transmembrane region" description="Helical" evidence="7">
    <location>
        <begin position="217"/>
        <end position="239"/>
    </location>
</feature>
<evidence type="ECO:0000313" key="10">
    <source>
        <dbReference type="EMBL" id="OUZ99636.1"/>
    </source>
</evidence>
<comment type="subcellular location">
    <subcellularLocation>
        <location evidence="1">Membrane</location>
        <topology evidence="1">Single-pass membrane protein</topology>
    </subcellularLocation>
</comment>
<dbReference type="InterPro" id="IPR013766">
    <property type="entry name" value="Thioredoxin_domain"/>
</dbReference>
<feature type="domain" description="Thioredoxin" evidence="9">
    <location>
        <begin position="36"/>
        <end position="170"/>
    </location>
</feature>
<evidence type="ECO:0000256" key="3">
    <source>
        <dbReference type="ARBA" id="ARBA00022729"/>
    </source>
</evidence>
<dbReference type="Gene3D" id="3.40.30.10">
    <property type="entry name" value="Glutaredoxin"/>
    <property type="match status" value="1"/>
</dbReference>
<evidence type="ECO:0000256" key="1">
    <source>
        <dbReference type="ARBA" id="ARBA00004167"/>
    </source>
</evidence>
<evidence type="ECO:0000256" key="5">
    <source>
        <dbReference type="ARBA" id="ARBA00023136"/>
    </source>
</evidence>
<dbReference type="AlphaFoldDB" id="A0A200PN49"/>
<evidence type="ECO:0000259" key="9">
    <source>
        <dbReference type="PROSITE" id="PS51352"/>
    </source>
</evidence>
<keyword evidence="4 7" id="KW-1133">Transmembrane helix</keyword>
<protein>
    <submittedName>
        <fullName evidence="10">Thioredoxin-like fold</fullName>
    </submittedName>
</protein>
<evidence type="ECO:0000313" key="11">
    <source>
        <dbReference type="Proteomes" id="UP000195402"/>
    </source>
</evidence>
<keyword evidence="11" id="KW-1185">Reference proteome</keyword>
<sequence length="312" mass="35267">METRVWWTSIVLLLVFLRQTWGKPHTFSSSAVCSVPSITDSILQFEELCLNSNVDSVTNFFVLTEGDETSLQKALNLVHSSRQEYVSVLFYASWCPFSRTSRLTFTHLSSLFPSIRHLAVKESAIKPSTLSRYGVHGFPTLFLLNSTYRMRYHGSRTVSSLSAFYSDATGIKPALQDQVPLEKMGYPTDLAKLEDAEQDNCPFSWARFPENLFQEEMYLALATTFVLLRLIYFVSPSLLACACYTWMKHNILNISLVSLWEHLLLALMQVLNALKRPFCKTSNMQERAMNARSWASKSLASVSFSESVGGGS</sequence>
<dbReference type="PANTHER" id="PTHR46854">
    <property type="entry name" value="5'-ADENYLYLSULFATE REDUCTASE-LIKE 4-RELATED"/>
    <property type="match status" value="1"/>
</dbReference>
<dbReference type="GO" id="GO:0016020">
    <property type="term" value="C:membrane"/>
    <property type="evidence" value="ECO:0007669"/>
    <property type="project" value="UniProtKB-SubCell"/>
</dbReference>
<evidence type="ECO:0000256" key="6">
    <source>
        <dbReference type="ARBA" id="ARBA00023180"/>
    </source>
</evidence>
<organism evidence="10 11">
    <name type="scientific">Macleaya cordata</name>
    <name type="common">Five-seeded plume-poppy</name>
    <name type="synonym">Bocconia cordata</name>
    <dbReference type="NCBI Taxonomy" id="56857"/>
    <lineage>
        <taxon>Eukaryota</taxon>
        <taxon>Viridiplantae</taxon>
        <taxon>Streptophyta</taxon>
        <taxon>Embryophyta</taxon>
        <taxon>Tracheophyta</taxon>
        <taxon>Spermatophyta</taxon>
        <taxon>Magnoliopsida</taxon>
        <taxon>Ranunculales</taxon>
        <taxon>Papaveraceae</taxon>
        <taxon>Papaveroideae</taxon>
        <taxon>Macleaya</taxon>
    </lineage>
</organism>
<dbReference type="OrthoDB" id="19690at2759"/>
<accession>A0A200PN49</accession>
<dbReference type="OMA" id="NTDPENC"/>
<evidence type="ECO:0000256" key="4">
    <source>
        <dbReference type="ARBA" id="ARBA00022989"/>
    </source>
</evidence>
<evidence type="ECO:0000256" key="8">
    <source>
        <dbReference type="SAM" id="SignalP"/>
    </source>
</evidence>
<dbReference type="InParanoid" id="A0A200PN49"/>
<proteinExistence type="predicted"/>
<comment type="caution">
    <text evidence="10">The sequence shown here is derived from an EMBL/GenBank/DDBJ whole genome shotgun (WGS) entry which is preliminary data.</text>
</comment>
<dbReference type="InterPro" id="IPR036249">
    <property type="entry name" value="Thioredoxin-like_sf"/>
</dbReference>
<feature type="transmembrane region" description="Helical" evidence="7">
    <location>
        <begin position="251"/>
        <end position="271"/>
    </location>
</feature>
<keyword evidence="3 8" id="KW-0732">Signal</keyword>
<keyword evidence="5 7" id="KW-0472">Membrane</keyword>
<evidence type="ECO:0000256" key="2">
    <source>
        <dbReference type="ARBA" id="ARBA00022692"/>
    </source>
</evidence>
<dbReference type="PANTHER" id="PTHR46854:SF1">
    <property type="entry name" value="5'-ADENYLYLSULFATE REDUCTASE-LIKE 4-RELATED"/>
    <property type="match status" value="1"/>
</dbReference>
<dbReference type="CDD" id="cd02999">
    <property type="entry name" value="PDI_a_ERp44_like"/>
    <property type="match status" value="1"/>
</dbReference>
<dbReference type="Pfam" id="PF00085">
    <property type="entry name" value="Thioredoxin"/>
    <property type="match status" value="1"/>
</dbReference>
<dbReference type="InterPro" id="IPR044606">
    <property type="entry name" value="APRL4/6"/>
</dbReference>